<keyword evidence="1" id="KW-0472">Membrane</keyword>
<reference evidence="2 3" key="1">
    <citation type="submission" date="2023-08" db="EMBL/GenBank/DDBJ databases">
        <title>A Necator americanus chromosomal reference genome.</title>
        <authorList>
            <person name="Ilik V."/>
            <person name="Petrzelkova K.J."/>
            <person name="Pardy F."/>
            <person name="Fuh T."/>
            <person name="Niatou-Singa F.S."/>
            <person name="Gouil Q."/>
            <person name="Baker L."/>
            <person name="Ritchie M.E."/>
            <person name="Jex A.R."/>
            <person name="Gazzola D."/>
            <person name="Li H."/>
            <person name="Toshio Fujiwara R."/>
            <person name="Zhan B."/>
            <person name="Aroian R.V."/>
            <person name="Pafco B."/>
            <person name="Schwarz E.M."/>
        </authorList>
    </citation>
    <scope>NUCLEOTIDE SEQUENCE [LARGE SCALE GENOMIC DNA]</scope>
    <source>
        <strain evidence="2 3">Aroian</strain>
        <tissue evidence="2">Whole animal</tissue>
    </source>
</reference>
<dbReference type="EMBL" id="JAVFWL010000003">
    <property type="protein sequence ID" value="KAK6743607.1"/>
    <property type="molecule type" value="Genomic_DNA"/>
</dbReference>
<organism evidence="2 3">
    <name type="scientific">Necator americanus</name>
    <name type="common">Human hookworm</name>
    <dbReference type="NCBI Taxonomy" id="51031"/>
    <lineage>
        <taxon>Eukaryota</taxon>
        <taxon>Metazoa</taxon>
        <taxon>Ecdysozoa</taxon>
        <taxon>Nematoda</taxon>
        <taxon>Chromadorea</taxon>
        <taxon>Rhabditida</taxon>
        <taxon>Rhabditina</taxon>
        <taxon>Rhabditomorpha</taxon>
        <taxon>Strongyloidea</taxon>
        <taxon>Ancylostomatidae</taxon>
        <taxon>Bunostominae</taxon>
        <taxon>Necator</taxon>
    </lineage>
</organism>
<sequence>METTHQSTGNILSFTSTTSTTQRYDDVHFKEYTHFLLVLVSFILSLAAVMCAARIIFVYCTYKRRREETEARRHPTTTMGTETVREPERMGIENYGFSDPPPRYDQVYKEDEAPPLYESLCDFVRHNDRTLEREENAEHGIRSNNEHFRGGGNRARMMEETPAHCAIASNPNGIWSVSRPVINAGVSAPTSESNTGREVCIADSSQEIQNQLRSEIRGIFSYSSIFTTSFTVQYSSLQVKTVLPTNDLESVDCSLHLHFGSKRPGASWSCLRVDLARVLNWSQWLAAASSAATAPGFRKMKGLVGTESDSIELDAGVERKRAEDRGEEWPD</sequence>
<name>A0ABR1D094_NECAM</name>
<gene>
    <name evidence="2" type="primary">Necator_chrIII.g11485</name>
    <name evidence="2" type="ORF">RB195_010720</name>
</gene>
<feature type="transmembrane region" description="Helical" evidence="1">
    <location>
        <begin position="35"/>
        <end position="62"/>
    </location>
</feature>
<evidence type="ECO:0000256" key="1">
    <source>
        <dbReference type="SAM" id="Phobius"/>
    </source>
</evidence>
<dbReference type="Proteomes" id="UP001303046">
    <property type="component" value="Unassembled WGS sequence"/>
</dbReference>
<keyword evidence="1" id="KW-0812">Transmembrane</keyword>
<accession>A0ABR1D094</accession>
<evidence type="ECO:0000313" key="2">
    <source>
        <dbReference type="EMBL" id="KAK6743607.1"/>
    </source>
</evidence>
<keyword evidence="3" id="KW-1185">Reference proteome</keyword>
<proteinExistence type="predicted"/>
<comment type="caution">
    <text evidence="2">The sequence shown here is derived from an EMBL/GenBank/DDBJ whole genome shotgun (WGS) entry which is preliminary data.</text>
</comment>
<protein>
    <submittedName>
        <fullName evidence="2">Uncharacterized protein</fullName>
    </submittedName>
</protein>
<keyword evidence="1" id="KW-1133">Transmembrane helix</keyword>
<evidence type="ECO:0000313" key="3">
    <source>
        <dbReference type="Proteomes" id="UP001303046"/>
    </source>
</evidence>